<evidence type="ECO:0000256" key="1">
    <source>
        <dbReference type="SAM" id="MobiDB-lite"/>
    </source>
</evidence>
<evidence type="ECO:0000259" key="2">
    <source>
        <dbReference type="Pfam" id="PF02037"/>
    </source>
</evidence>
<feature type="domain" description="SAP" evidence="2">
    <location>
        <begin position="5"/>
        <end position="38"/>
    </location>
</feature>
<evidence type="ECO:0000313" key="3">
    <source>
        <dbReference type="EMBL" id="KYO32681.1"/>
    </source>
</evidence>
<dbReference type="EMBL" id="AKHW03003885">
    <property type="protein sequence ID" value="KYO32681.1"/>
    <property type="molecule type" value="Genomic_DNA"/>
</dbReference>
<organism evidence="3 4">
    <name type="scientific">Alligator mississippiensis</name>
    <name type="common">American alligator</name>
    <dbReference type="NCBI Taxonomy" id="8496"/>
    <lineage>
        <taxon>Eukaryota</taxon>
        <taxon>Metazoa</taxon>
        <taxon>Chordata</taxon>
        <taxon>Craniata</taxon>
        <taxon>Vertebrata</taxon>
        <taxon>Euteleostomi</taxon>
        <taxon>Archelosauria</taxon>
        <taxon>Archosauria</taxon>
        <taxon>Crocodylia</taxon>
        <taxon>Alligatoridae</taxon>
        <taxon>Alligatorinae</taxon>
        <taxon>Alligator</taxon>
    </lineage>
</organism>
<dbReference type="Gene3D" id="1.10.720.30">
    <property type="entry name" value="SAP domain"/>
    <property type="match status" value="1"/>
</dbReference>
<dbReference type="InterPro" id="IPR036361">
    <property type="entry name" value="SAP_dom_sf"/>
</dbReference>
<dbReference type="InterPro" id="IPR003034">
    <property type="entry name" value="SAP_dom"/>
</dbReference>
<feature type="compositionally biased region" description="Basic and acidic residues" evidence="1">
    <location>
        <begin position="68"/>
        <end position="84"/>
    </location>
</feature>
<gene>
    <name evidence="3" type="ORF">Y1Q_0024453</name>
</gene>
<dbReference type="AlphaFoldDB" id="A0A151N7E7"/>
<reference evidence="3 4" key="1">
    <citation type="journal article" date="2012" name="Genome Biol.">
        <title>Sequencing three crocodilian genomes to illuminate the evolution of archosaurs and amniotes.</title>
        <authorList>
            <person name="St John J.A."/>
            <person name="Braun E.L."/>
            <person name="Isberg S.R."/>
            <person name="Miles L.G."/>
            <person name="Chong A.Y."/>
            <person name="Gongora J."/>
            <person name="Dalzell P."/>
            <person name="Moran C."/>
            <person name="Bed'hom B."/>
            <person name="Abzhanov A."/>
            <person name="Burgess S.C."/>
            <person name="Cooksey A.M."/>
            <person name="Castoe T.A."/>
            <person name="Crawford N.G."/>
            <person name="Densmore L.D."/>
            <person name="Drew J.C."/>
            <person name="Edwards S.V."/>
            <person name="Faircloth B.C."/>
            <person name="Fujita M.K."/>
            <person name="Greenwold M.J."/>
            <person name="Hoffmann F.G."/>
            <person name="Howard J.M."/>
            <person name="Iguchi T."/>
            <person name="Janes D.E."/>
            <person name="Khan S.Y."/>
            <person name="Kohno S."/>
            <person name="de Koning A.J."/>
            <person name="Lance S.L."/>
            <person name="McCarthy F.M."/>
            <person name="McCormack J.E."/>
            <person name="Merchant M.E."/>
            <person name="Peterson D.G."/>
            <person name="Pollock D.D."/>
            <person name="Pourmand N."/>
            <person name="Raney B.J."/>
            <person name="Roessler K.A."/>
            <person name="Sanford J.R."/>
            <person name="Sawyer R.H."/>
            <person name="Schmidt C.J."/>
            <person name="Triplett E.W."/>
            <person name="Tuberville T.D."/>
            <person name="Venegas-Anaya M."/>
            <person name="Howard J.T."/>
            <person name="Jarvis E.D."/>
            <person name="Guillette L.J.Jr."/>
            <person name="Glenn T.C."/>
            <person name="Green R.E."/>
            <person name="Ray D.A."/>
        </authorList>
    </citation>
    <scope>NUCLEOTIDE SEQUENCE [LARGE SCALE GENOMIC DNA]</scope>
    <source>
        <strain evidence="3">KSC_2009_1</strain>
    </source>
</reference>
<dbReference type="Pfam" id="PF02037">
    <property type="entry name" value="SAP"/>
    <property type="match status" value="1"/>
</dbReference>
<proteinExistence type="predicted"/>
<accession>A0A151N7E7</accession>
<sequence>MADEYVRMTVPELKELAKERGLQVKKGLKKEELVKLLCTSESGQASASRSTTPETDPGAHSRSSSPEAAKRSSSEGERQRLHELELKRMELKRLELEAQHEKEQ</sequence>
<feature type="region of interest" description="Disordered" evidence="1">
    <location>
        <begin position="39"/>
        <end position="84"/>
    </location>
</feature>
<evidence type="ECO:0000313" key="4">
    <source>
        <dbReference type="Proteomes" id="UP000050525"/>
    </source>
</evidence>
<protein>
    <recommendedName>
        <fullName evidence="2">SAP domain-containing protein</fullName>
    </recommendedName>
</protein>
<keyword evidence="4" id="KW-1185">Reference proteome</keyword>
<feature type="compositionally biased region" description="Polar residues" evidence="1">
    <location>
        <begin position="39"/>
        <end position="54"/>
    </location>
</feature>
<name>A0A151N7E7_ALLMI</name>
<dbReference type="Proteomes" id="UP000050525">
    <property type="component" value="Unassembled WGS sequence"/>
</dbReference>
<comment type="caution">
    <text evidence="3">The sequence shown here is derived from an EMBL/GenBank/DDBJ whole genome shotgun (WGS) entry which is preliminary data.</text>
</comment>